<protein>
    <submittedName>
        <fullName evidence="1">Uncharacterized protein</fullName>
    </submittedName>
</protein>
<accession>A0AAD4ZF76</accession>
<reference evidence="1 2" key="1">
    <citation type="journal article" date="2022" name="G3 (Bethesda)">
        <title>Whole-genome sequence and methylome profiling of the almond [Prunus dulcis (Mill.) D.A. Webb] cultivar 'Nonpareil'.</title>
        <authorList>
            <person name="D'Amico-Willman K.M."/>
            <person name="Ouma W.Z."/>
            <person name="Meulia T."/>
            <person name="Sideli G.M."/>
            <person name="Gradziel T.M."/>
            <person name="Fresnedo-Ramirez J."/>
        </authorList>
    </citation>
    <scope>NUCLEOTIDE SEQUENCE [LARGE SCALE GENOMIC DNA]</scope>
    <source>
        <strain evidence="1">Clone GOH B32 T37-40</strain>
    </source>
</reference>
<dbReference type="Proteomes" id="UP001054821">
    <property type="component" value="Chromosome 2"/>
</dbReference>
<proteinExistence type="predicted"/>
<dbReference type="AlphaFoldDB" id="A0AAD4ZF76"/>
<comment type="caution">
    <text evidence="1">The sequence shown here is derived from an EMBL/GenBank/DDBJ whole genome shotgun (WGS) entry which is preliminary data.</text>
</comment>
<evidence type="ECO:0000313" key="1">
    <source>
        <dbReference type="EMBL" id="KAI5343720.1"/>
    </source>
</evidence>
<organism evidence="1 2">
    <name type="scientific">Prunus dulcis</name>
    <name type="common">Almond</name>
    <name type="synonym">Amygdalus dulcis</name>
    <dbReference type="NCBI Taxonomy" id="3755"/>
    <lineage>
        <taxon>Eukaryota</taxon>
        <taxon>Viridiplantae</taxon>
        <taxon>Streptophyta</taxon>
        <taxon>Embryophyta</taxon>
        <taxon>Tracheophyta</taxon>
        <taxon>Spermatophyta</taxon>
        <taxon>Magnoliopsida</taxon>
        <taxon>eudicotyledons</taxon>
        <taxon>Gunneridae</taxon>
        <taxon>Pentapetalae</taxon>
        <taxon>rosids</taxon>
        <taxon>fabids</taxon>
        <taxon>Rosales</taxon>
        <taxon>Rosaceae</taxon>
        <taxon>Amygdaloideae</taxon>
        <taxon>Amygdaleae</taxon>
        <taxon>Prunus</taxon>
    </lineage>
</organism>
<evidence type="ECO:0000313" key="2">
    <source>
        <dbReference type="Proteomes" id="UP001054821"/>
    </source>
</evidence>
<name>A0AAD4ZF76_PRUDU</name>
<keyword evidence="2" id="KW-1185">Reference proteome</keyword>
<sequence length="70" mass="7805">MLSLCVVVKGCFICRGNKELGPRQAGTLVNQRFKGVFFVVQIADSVADQAREFISHRCHIRKLVIVISVC</sequence>
<gene>
    <name evidence="1" type="ORF">L3X38_011596</name>
</gene>
<dbReference type="EMBL" id="JAJFAZ020000002">
    <property type="protein sequence ID" value="KAI5343720.1"/>
    <property type="molecule type" value="Genomic_DNA"/>
</dbReference>